<comment type="caution">
    <text evidence="1">The sequence shown here is derived from an EMBL/GenBank/DDBJ whole genome shotgun (WGS) entry which is preliminary data.</text>
</comment>
<evidence type="ECO:0000313" key="1">
    <source>
        <dbReference type="EMBL" id="KAJ8002654.1"/>
    </source>
</evidence>
<dbReference type="Proteomes" id="UP001157502">
    <property type="component" value="Chromosome 13"/>
</dbReference>
<protein>
    <submittedName>
        <fullName evidence="1">Uncharacterized protein</fullName>
    </submittedName>
</protein>
<reference evidence="1" key="1">
    <citation type="submission" date="2021-05" db="EMBL/GenBank/DDBJ databases">
        <authorList>
            <person name="Pan Q."/>
            <person name="Jouanno E."/>
            <person name="Zahm M."/>
            <person name="Klopp C."/>
            <person name="Cabau C."/>
            <person name="Louis A."/>
            <person name="Berthelot C."/>
            <person name="Parey E."/>
            <person name="Roest Crollius H."/>
            <person name="Montfort J."/>
            <person name="Robinson-Rechavi M."/>
            <person name="Bouchez O."/>
            <person name="Lampietro C."/>
            <person name="Lopez Roques C."/>
            <person name="Donnadieu C."/>
            <person name="Postlethwait J."/>
            <person name="Bobe J."/>
            <person name="Dillon D."/>
            <person name="Chandos A."/>
            <person name="von Hippel F."/>
            <person name="Guiguen Y."/>
        </authorList>
    </citation>
    <scope>NUCLEOTIDE SEQUENCE</scope>
    <source>
        <strain evidence="1">YG-Jan2019</strain>
    </source>
</reference>
<organism evidence="1 2">
    <name type="scientific">Dallia pectoralis</name>
    <name type="common">Alaska blackfish</name>
    <dbReference type="NCBI Taxonomy" id="75939"/>
    <lineage>
        <taxon>Eukaryota</taxon>
        <taxon>Metazoa</taxon>
        <taxon>Chordata</taxon>
        <taxon>Craniata</taxon>
        <taxon>Vertebrata</taxon>
        <taxon>Euteleostomi</taxon>
        <taxon>Actinopterygii</taxon>
        <taxon>Neopterygii</taxon>
        <taxon>Teleostei</taxon>
        <taxon>Protacanthopterygii</taxon>
        <taxon>Esociformes</taxon>
        <taxon>Umbridae</taxon>
        <taxon>Dallia</taxon>
    </lineage>
</organism>
<evidence type="ECO:0000313" key="2">
    <source>
        <dbReference type="Proteomes" id="UP001157502"/>
    </source>
</evidence>
<gene>
    <name evidence="1" type="ORF">DPEC_G00161140</name>
</gene>
<dbReference type="EMBL" id="CM055740">
    <property type="protein sequence ID" value="KAJ8002654.1"/>
    <property type="molecule type" value="Genomic_DNA"/>
</dbReference>
<sequence>MGTTCAEGVLFRCSWTSGPVGLIPGQGQYGHLAKSPSCERLSESYRKSFCLHRYEALKATVMLYDPLLWSFTGSAAMLRRPGYKPHDDLPLGAGCVGVGNWGVRAVPNPVDFGTSVPEPPARINPAHDEASAGLATAY</sequence>
<accession>A0ACC2GFX7</accession>
<proteinExistence type="predicted"/>
<name>A0ACC2GFX7_DALPE</name>
<keyword evidence="2" id="KW-1185">Reference proteome</keyword>